<evidence type="ECO:0000313" key="3">
    <source>
        <dbReference type="Proteomes" id="UP000680304"/>
    </source>
</evidence>
<name>A0ABQ4N7U6_9BACL</name>
<gene>
    <name evidence="2" type="primary">ytxH</name>
    <name evidence="2" type="ORF">PACILC2_28820</name>
</gene>
<dbReference type="EMBL" id="BOVJ01000089">
    <property type="protein sequence ID" value="GIQ64314.1"/>
    <property type="molecule type" value="Genomic_DNA"/>
</dbReference>
<evidence type="ECO:0000256" key="1">
    <source>
        <dbReference type="SAM" id="MobiDB-lite"/>
    </source>
</evidence>
<dbReference type="InterPro" id="IPR052928">
    <property type="entry name" value="Desiccation-related_membrane"/>
</dbReference>
<keyword evidence="3" id="KW-1185">Reference proteome</keyword>
<dbReference type="InterPro" id="IPR024623">
    <property type="entry name" value="YtxH"/>
</dbReference>
<feature type="region of interest" description="Disordered" evidence="1">
    <location>
        <begin position="105"/>
        <end position="155"/>
    </location>
</feature>
<dbReference type="Proteomes" id="UP000680304">
    <property type="component" value="Unassembled WGS sequence"/>
</dbReference>
<proteinExistence type="predicted"/>
<accession>A0ABQ4N7U6</accession>
<organism evidence="2 3">
    <name type="scientific">Paenibacillus cisolokensis</name>
    <dbReference type="NCBI Taxonomy" id="1658519"/>
    <lineage>
        <taxon>Bacteria</taxon>
        <taxon>Bacillati</taxon>
        <taxon>Bacillota</taxon>
        <taxon>Bacilli</taxon>
        <taxon>Bacillales</taxon>
        <taxon>Paenibacillaceae</taxon>
        <taxon>Paenibacillus</taxon>
    </lineage>
</organism>
<protein>
    <recommendedName>
        <fullName evidence="4">General stress protein</fullName>
    </recommendedName>
</protein>
<feature type="compositionally biased region" description="Basic and acidic residues" evidence="1">
    <location>
        <begin position="141"/>
        <end position="155"/>
    </location>
</feature>
<sequence>MAKRNQSKSFWIGALAGSLVGSVTALLLAPKSGKELRKDIAEGGRAVGETSSRIVGQVCETTGRISRQVSGQTAQLTNKAKQTASQVISQVKSWRGEGVVSTSNVPASALTETADELTEASDELTEASDELTAVPAEEELRETLDKAEREQNKEL</sequence>
<evidence type="ECO:0000313" key="2">
    <source>
        <dbReference type="EMBL" id="GIQ64314.1"/>
    </source>
</evidence>
<feature type="compositionally biased region" description="Acidic residues" evidence="1">
    <location>
        <begin position="113"/>
        <end position="129"/>
    </location>
</feature>
<reference evidence="2 3" key="1">
    <citation type="submission" date="2021-04" db="EMBL/GenBank/DDBJ databases">
        <title>Draft genome sequence of Paenibacillus cisolokensis, LC2-13A.</title>
        <authorList>
            <person name="Uke A."/>
            <person name="Chhe C."/>
            <person name="Baramee S."/>
            <person name="Kosugi A."/>
        </authorList>
    </citation>
    <scope>NUCLEOTIDE SEQUENCE [LARGE SCALE GENOMIC DNA]</scope>
    <source>
        <strain evidence="2 3">LC2-13A</strain>
    </source>
</reference>
<dbReference type="RefSeq" id="WP_062494278.1">
    <property type="nucleotide sequence ID" value="NZ_BOVJ01000089.1"/>
</dbReference>
<dbReference type="PANTHER" id="PTHR35792:SF1">
    <property type="entry name" value="SLL0268 PROTEIN"/>
    <property type="match status" value="1"/>
</dbReference>
<comment type="caution">
    <text evidence="2">The sequence shown here is derived from an EMBL/GenBank/DDBJ whole genome shotgun (WGS) entry which is preliminary data.</text>
</comment>
<evidence type="ECO:0008006" key="4">
    <source>
        <dbReference type="Google" id="ProtNLM"/>
    </source>
</evidence>
<dbReference type="Pfam" id="PF12732">
    <property type="entry name" value="YtxH"/>
    <property type="match status" value="1"/>
</dbReference>
<dbReference type="PANTHER" id="PTHR35792">
    <property type="entry name" value="GENERAL STRESS PROTEIN"/>
    <property type="match status" value="1"/>
</dbReference>